<protein>
    <submittedName>
        <fullName evidence="1">Uncharacterized protein</fullName>
    </submittedName>
</protein>
<proteinExistence type="predicted"/>
<accession>A0A238VN05</accession>
<keyword evidence="2" id="KW-1185">Reference proteome</keyword>
<gene>
    <name evidence="1" type="ORF">SAMN06265370_102316</name>
</gene>
<name>A0A238VN05_9RHOB</name>
<dbReference type="OrthoDB" id="556502at2"/>
<dbReference type="InterPro" id="IPR016024">
    <property type="entry name" value="ARM-type_fold"/>
</dbReference>
<sequence length="1296" mass="143634">MVSFLEISPEQIQRLDEHLLVELLRRLAKAEMLKNGLPLRDVNVPTQIHIPDGGEDGRVSWSGGVNETDYLPSRHTIFQCKRSDPGPAGCKKETWKKGTGTADSPAELNEALEDALVASGSYIIVTGSAVVGTKVTARVNKIEEGIRAAGKNPDLLSSIRIYDANKLSDWTSTHPAIALWLNGILQEVDLGGLQSFDLWSQDGDISQVAFQTTEEPRFRLTGNAARALRSELGIDQETINFELLQAAIEHFFASGQNSVRVVGPSGFGKTRVVHELFSKSYDDCPTLDTSSVVFCEFEDVSQRLGSLALNLVSSGAESVLIVDDCPDSSHTDLFRKAQRQGSRVKLITLNVETRSQGVHGNLVIELLPASDDLISRIVEGSPYPNAKNDIGFIRDLAQGFPRMALVAAEAAENGDAALVSVDALVDRIVWGKDKEDAEALRALQFLSLFTLVGVEGDRQFELAQLASFMEASAKEVFRSLAVFGDRGIVGRVGDFAEARPQPLAVRLAVQLLDTSPDGELTRLFENIDTELRFRLLGRLRWLSFDHRVAGLALSIVETVIPNIDALNTDEGSKFMDRLVHLEPDLAMVTFEKFLSHLSIDELLAFRDGRRNTVWALEKLVFRDESFEQAAHLLLKLAAAENENWGNNAHGQFVGLFQLHLSGTEVEPTRRLAILDAGLKHEDARVRSVCIDALGKMLDTGHFSRSGGNERIGAEPALQDWQPAIYQDIFDFYNAAIDRLTDIALDANVETYEKATSHLGGNIRGLLSYPDIFDNLRSQVTRVIEKNPEWTKPIKSINQWFFFDSKEAPTDYVTQVRDWYDELFPDSKVDQLLLLSGGWPGDFHDIGVPYDPESDTDHEYAINRIREIVSTLSRDAKDNSELVGKIVRGEFNSAWALGYALASHVEDPEALMGLACEALSPPTETVICLKTFCGMISGGFSRSRDVGMASLEISLNAPELDGHAISLISAAQMDSEIASRVAQLVTDGLCDPRHAATLSCGRGFDDHDFETILPLADAIKQTGPQGIWSALDLVFMYRYGQPESFVEKASYVKELCSHPDIFSVEAIGVMDAHHWKKSIEKLFSSDQVDNALVEALCDRSLELATKAEHDVQLEMDDAACKVLLLAVQYDPALVWNKVLVAFDNADALTEWRLHNLLKGSDRTPGQAGILNDLPEEIYLNWISEKPNERLEFVLEWVELVEKGDESSLFWTAQFISLIETYASDVSQLGGIYSRLLSGVSWGPFSSRLKPLFPLFESLRNNQNPIVRKWANDCVRSLTTSIVQEERREANREAELRG</sequence>
<dbReference type="SUPFAM" id="SSF48371">
    <property type="entry name" value="ARM repeat"/>
    <property type="match status" value="1"/>
</dbReference>
<reference evidence="1 2" key="1">
    <citation type="submission" date="2017-06" db="EMBL/GenBank/DDBJ databases">
        <authorList>
            <person name="Kim H.J."/>
            <person name="Triplett B.A."/>
        </authorList>
    </citation>
    <scope>NUCLEOTIDE SEQUENCE [LARGE SCALE GENOMIC DNA]</scope>
    <source>
        <strain evidence="1 2">DSM 29052</strain>
    </source>
</reference>
<evidence type="ECO:0000313" key="1">
    <source>
        <dbReference type="EMBL" id="SNR34859.1"/>
    </source>
</evidence>
<organism evidence="1 2">
    <name type="scientific">Puniceibacterium sediminis</name>
    <dbReference type="NCBI Taxonomy" id="1608407"/>
    <lineage>
        <taxon>Bacteria</taxon>
        <taxon>Pseudomonadati</taxon>
        <taxon>Pseudomonadota</taxon>
        <taxon>Alphaproteobacteria</taxon>
        <taxon>Rhodobacterales</taxon>
        <taxon>Paracoccaceae</taxon>
        <taxon>Puniceibacterium</taxon>
    </lineage>
</organism>
<dbReference type="RefSeq" id="WP_089269263.1">
    <property type="nucleotide sequence ID" value="NZ_FZNN01000002.1"/>
</dbReference>
<dbReference type="Proteomes" id="UP000198417">
    <property type="component" value="Unassembled WGS sequence"/>
</dbReference>
<dbReference type="EMBL" id="FZNN01000002">
    <property type="protein sequence ID" value="SNR34859.1"/>
    <property type="molecule type" value="Genomic_DNA"/>
</dbReference>
<evidence type="ECO:0000313" key="2">
    <source>
        <dbReference type="Proteomes" id="UP000198417"/>
    </source>
</evidence>